<dbReference type="EMBL" id="BJVI01000044">
    <property type="protein sequence ID" value="GEL19704.1"/>
    <property type="molecule type" value="Genomic_DNA"/>
</dbReference>
<dbReference type="AlphaFoldDB" id="A0A511D7U5"/>
<gene>
    <name evidence="1" type="ORF">PA7_35410</name>
</gene>
<dbReference type="Gene3D" id="3.20.20.150">
    <property type="entry name" value="Divalent-metal-dependent TIM barrel enzymes"/>
    <property type="match status" value="1"/>
</dbReference>
<dbReference type="Proteomes" id="UP000321328">
    <property type="component" value="Unassembled WGS sequence"/>
</dbReference>
<comment type="caution">
    <text evidence="1">The sequence shown here is derived from an EMBL/GenBank/DDBJ whole genome shotgun (WGS) entry which is preliminary data.</text>
</comment>
<protein>
    <submittedName>
        <fullName evidence="1">Uncharacterized protein</fullName>
    </submittedName>
</protein>
<evidence type="ECO:0000313" key="1">
    <source>
        <dbReference type="EMBL" id="GEL19704.1"/>
    </source>
</evidence>
<evidence type="ECO:0000313" key="2">
    <source>
        <dbReference type="Proteomes" id="UP000321328"/>
    </source>
</evidence>
<dbReference type="Pfam" id="PF05114">
    <property type="entry name" value="MbnB_TglH_ChrH"/>
    <property type="match status" value="1"/>
</dbReference>
<accession>A0A511D7U5</accession>
<reference evidence="1 2" key="1">
    <citation type="submission" date="2019-07" db="EMBL/GenBank/DDBJ databases">
        <title>Whole genome shotgun sequence of Pseudonocardia asaccharolytica NBRC 16224.</title>
        <authorList>
            <person name="Hosoyama A."/>
            <person name="Uohara A."/>
            <person name="Ohji S."/>
            <person name="Ichikawa N."/>
        </authorList>
    </citation>
    <scope>NUCLEOTIDE SEQUENCE [LARGE SCALE GENOMIC DNA]</scope>
    <source>
        <strain evidence="1 2">NBRC 16224</strain>
    </source>
</reference>
<organism evidence="1 2">
    <name type="scientific">Pseudonocardia asaccharolytica DSM 44247 = NBRC 16224</name>
    <dbReference type="NCBI Taxonomy" id="1123024"/>
    <lineage>
        <taxon>Bacteria</taxon>
        <taxon>Bacillati</taxon>
        <taxon>Actinomycetota</taxon>
        <taxon>Actinomycetes</taxon>
        <taxon>Pseudonocardiales</taxon>
        <taxon>Pseudonocardiaceae</taxon>
        <taxon>Pseudonocardia</taxon>
    </lineage>
</organism>
<keyword evidence="2" id="KW-1185">Reference proteome</keyword>
<dbReference type="InterPro" id="IPR007801">
    <property type="entry name" value="MbnB/TglH/ChrH"/>
</dbReference>
<name>A0A511D7U5_9PSEU</name>
<sequence length="64" mass="6842">MHRGPRTSTPNRSSFVTELLERTDALLLFDVANVYANARNRGTDPVAVLDALPLGCSAPPATCT</sequence>
<dbReference type="RefSeq" id="WP_373865916.1">
    <property type="nucleotide sequence ID" value="NZ_AUII01000010.1"/>
</dbReference>
<dbReference type="STRING" id="1123024.GCA_000423625_02669"/>
<proteinExistence type="predicted"/>